<evidence type="ECO:0000256" key="7">
    <source>
        <dbReference type="ARBA" id="ARBA00023136"/>
    </source>
</evidence>
<evidence type="ECO:0000256" key="2">
    <source>
        <dbReference type="ARBA" id="ARBA00007935"/>
    </source>
</evidence>
<feature type="transmembrane region" description="Helical" evidence="8">
    <location>
        <begin position="104"/>
        <end position="123"/>
    </location>
</feature>
<comment type="similarity">
    <text evidence="2">Belongs to the binding-protein-dependent transport system permease family. FecCD subfamily.</text>
</comment>
<dbReference type="EMBL" id="LGPB01000078">
    <property type="protein sequence ID" value="KRG13283.1"/>
    <property type="molecule type" value="Genomic_DNA"/>
</dbReference>
<comment type="subcellular location">
    <subcellularLocation>
        <location evidence="1">Cell membrane</location>
        <topology evidence="1">Multi-pass membrane protein</topology>
    </subcellularLocation>
</comment>
<dbReference type="AlphaFoldDB" id="A0A0Q9YBG0"/>
<evidence type="ECO:0000256" key="1">
    <source>
        <dbReference type="ARBA" id="ARBA00004651"/>
    </source>
</evidence>
<accession>A0A0Q9YBG0</accession>
<keyword evidence="3" id="KW-0813">Transport</keyword>
<keyword evidence="5 8" id="KW-0812">Transmembrane</keyword>
<dbReference type="PANTHER" id="PTHR30472:SF68">
    <property type="entry name" value="FERRICHROME TRANSPORT SYSTEM PERMEASE PROTEIN FHUB"/>
    <property type="match status" value="1"/>
</dbReference>
<feature type="transmembrane region" description="Helical" evidence="8">
    <location>
        <begin position="20"/>
        <end position="38"/>
    </location>
</feature>
<feature type="transmembrane region" description="Helical" evidence="8">
    <location>
        <begin position="247"/>
        <end position="274"/>
    </location>
</feature>
<dbReference type="Proteomes" id="UP000053881">
    <property type="component" value="Unassembled WGS sequence"/>
</dbReference>
<dbReference type="Pfam" id="PF01032">
    <property type="entry name" value="FecCD"/>
    <property type="match status" value="1"/>
</dbReference>
<feature type="transmembrane region" description="Helical" evidence="8">
    <location>
        <begin position="72"/>
        <end position="92"/>
    </location>
</feature>
<dbReference type="GO" id="GO:0005886">
    <property type="term" value="C:plasma membrane"/>
    <property type="evidence" value="ECO:0007669"/>
    <property type="project" value="UniProtKB-SubCell"/>
</dbReference>
<sequence length="339" mass="37051">MKKPVFKWENIRERRTWRLFILFIFFILACVSILFSLSKGAVDVDISWSTIWTSLTSFDMESKQQILWNIRLPRVIIGALVGVNLALAGAILQGIMRNPLADPGIIGINSGAGLVGVVILLLFPHLEFIVPIGAFFGAMGAAVLIYVLAWKRGIQPVRIVLAGVAVSAFLGSWISILMIFYSDRVQGALMFMVGGLSARSWNHVEMIWIYSLLGLLFAIFGTRWMNILLLGDETARGLGLSVERTRIIMTAVASLLAASAVSVVGLLGFVGLIVPHAARLLIGNDYRLLIPASCFLGIAVVTFSDTVGRLIMAPVEIPVGVIMGIFGAPFFLYLLRRET</sequence>
<proteinExistence type="inferred from homology"/>
<evidence type="ECO:0000313" key="10">
    <source>
        <dbReference type="Proteomes" id="UP000053881"/>
    </source>
</evidence>
<evidence type="ECO:0000256" key="3">
    <source>
        <dbReference type="ARBA" id="ARBA00022448"/>
    </source>
</evidence>
<reference evidence="9 10" key="1">
    <citation type="submission" date="2015-06" db="EMBL/GenBank/DDBJ databases">
        <title>Genome sequencing project of Bacillus galactosidilyticus PL133.</title>
        <authorList>
            <person name="Gaiero J."/>
            <person name="Nicol R."/>
            <person name="Habash M."/>
        </authorList>
    </citation>
    <scope>NUCLEOTIDE SEQUENCE [LARGE SCALE GENOMIC DNA]</scope>
    <source>
        <strain evidence="9 10">PL133</strain>
    </source>
</reference>
<dbReference type="SUPFAM" id="SSF81345">
    <property type="entry name" value="ABC transporter involved in vitamin B12 uptake, BtuC"/>
    <property type="match status" value="1"/>
</dbReference>
<dbReference type="PATRIC" id="fig|217031.4.peg.2992"/>
<evidence type="ECO:0000256" key="8">
    <source>
        <dbReference type="SAM" id="Phobius"/>
    </source>
</evidence>
<dbReference type="PANTHER" id="PTHR30472">
    <property type="entry name" value="FERRIC ENTEROBACTIN TRANSPORT SYSTEM PERMEASE PROTEIN"/>
    <property type="match status" value="1"/>
</dbReference>
<evidence type="ECO:0000256" key="6">
    <source>
        <dbReference type="ARBA" id="ARBA00022989"/>
    </source>
</evidence>
<keyword evidence="7 8" id="KW-0472">Membrane</keyword>
<name>A0A0Q9YBG0_9BACI</name>
<keyword evidence="4" id="KW-1003">Cell membrane</keyword>
<dbReference type="GO" id="GO:0033214">
    <property type="term" value="P:siderophore-iron import into cell"/>
    <property type="evidence" value="ECO:0007669"/>
    <property type="project" value="TreeGrafter"/>
</dbReference>
<organism evidence="9 10">
    <name type="scientific">Lederbergia galactosidilytica</name>
    <dbReference type="NCBI Taxonomy" id="217031"/>
    <lineage>
        <taxon>Bacteria</taxon>
        <taxon>Bacillati</taxon>
        <taxon>Bacillota</taxon>
        <taxon>Bacilli</taxon>
        <taxon>Bacillales</taxon>
        <taxon>Bacillaceae</taxon>
        <taxon>Lederbergia</taxon>
    </lineage>
</organism>
<dbReference type="CDD" id="cd06550">
    <property type="entry name" value="TM_ABC_iron-siderophores_like"/>
    <property type="match status" value="1"/>
</dbReference>
<dbReference type="InterPro" id="IPR037294">
    <property type="entry name" value="ABC_BtuC-like"/>
</dbReference>
<dbReference type="GO" id="GO:0022857">
    <property type="term" value="F:transmembrane transporter activity"/>
    <property type="evidence" value="ECO:0007669"/>
    <property type="project" value="InterPro"/>
</dbReference>
<dbReference type="PROSITE" id="PS51257">
    <property type="entry name" value="PROKAR_LIPOPROTEIN"/>
    <property type="match status" value="1"/>
</dbReference>
<evidence type="ECO:0000256" key="5">
    <source>
        <dbReference type="ARBA" id="ARBA00022692"/>
    </source>
</evidence>
<dbReference type="Gene3D" id="1.10.3470.10">
    <property type="entry name" value="ABC transporter involved in vitamin B12 uptake, BtuC"/>
    <property type="match status" value="1"/>
</dbReference>
<feature type="transmembrane region" description="Helical" evidence="8">
    <location>
        <begin position="207"/>
        <end position="226"/>
    </location>
</feature>
<keyword evidence="6 8" id="KW-1133">Transmembrane helix</keyword>
<feature type="transmembrane region" description="Helical" evidence="8">
    <location>
        <begin position="160"/>
        <end position="181"/>
    </location>
</feature>
<dbReference type="InterPro" id="IPR000522">
    <property type="entry name" value="ABC_transptr_permease_BtuC"/>
</dbReference>
<evidence type="ECO:0000256" key="4">
    <source>
        <dbReference type="ARBA" id="ARBA00022475"/>
    </source>
</evidence>
<evidence type="ECO:0000313" key="9">
    <source>
        <dbReference type="EMBL" id="KRG13283.1"/>
    </source>
</evidence>
<feature type="transmembrane region" description="Helical" evidence="8">
    <location>
        <begin position="315"/>
        <end position="335"/>
    </location>
</feature>
<comment type="caution">
    <text evidence="9">The sequence shown here is derived from an EMBL/GenBank/DDBJ whole genome shotgun (WGS) entry which is preliminary data.</text>
</comment>
<dbReference type="FunFam" id="1.10.3470.10:FF:000001">
    <property type="entry name" value="Vitamin B12 ABC transporter permease BtuC"/>
    <property type="match status" value="1"/>
</dbReference>
<protein>
    <submittedName>
        <fullName evidence="9">Ferrichrome ABC transporter</fullName>
    </submittedName>
</protein>
<gene>
    <name evidence="9" type="ORF">ACA29_09045</name>
</gene>
<feature type="transmembrane region" description="Helical" evidence="8">
    <location>
        <begin position="129"/>
        <end position="148"/>
    </location>
</feature>